<evidence type="ECO:0000256" key="8">
    <source>
        <dbReference type="ARBA" id="ARBA00039381"/>
    </source>
</evidence>
<dbReference type="RefSeq" id="WP_116754934.1">
    <property type="nucleotide sequence ID" value="NZ_JBHUEX010000001.1"/>
</dbReference>
<evidence type="ECO:0000256" key="7">
    <source>
        <dbReference type="ARBA" id="ARBA00023136"/>
    </source>
</evidence>
<dbReference type="PANTHER" id="PTHR32196:SF71">
    <property type="entry name" value="AUTOINDUCER 2 IMPORT SYSTEM PERMEASE PROTEIN LSRD"/>
    <property type="match status" value="1"/>
</dbReference>
<evidence type="ECO:0000256" key="1">
    <source>
        <dbReference type="ARBA" id="ARBA00004651"/>
    </source>
</evidence>
<feature type="transmembrane region" description="Helical" evidence="9">
    <location>
        <begin position="64"/>
        <end position="83"/>
    </location>
</feature>
<protein>
    <recommendedName>
        <fullName evidence="8">Autoinducer 2 import system permease protein LsrD</fullName>
    </recommendedName>
</protein>
<dbReference type="Pfam" id="PF02653">
    <property type="entry name" value="BPD_transp_2"/>
    <property type="match status" value="1"/>
</dbReference>
<dbReference type="EMBL" id="QEOP01000001">
    <property type="protein sequence ID" value="PVZ95196.1"/>
    <property type="molecule type" value="Genomic_DNA"/>
</dbReference>
<dbReference type="InterPro" id="IPR001851">
    <property type="entry name" value="ABC_transp_permease"/>
</dbReference>
<keyword evidence="3" id="KW-1003">Cell membrane</keyword>
<keyword evidence="11" id="KW-1185">Reference proteome</keyword>
<sequence length="336" mass="34219">MTTDIAPAPAVDTTPKRSAGQSVTLFMGKYGALIVLALLVIVFSIMEPKYFLSWGNIVQIFNQSALAAIVACGLTLVLAANQFDLSIGNTASLSGIAVAAMLIGGVPIPVAIIVAILIGLAVGLLNSFLVTRLGVNALVATLGVGSVAIGANYLISGGAAQPFGAYVPEFTEISVGTWFGIPKNVYYMVVIVAILWVVLNRTVLGRNIQAVGGNAEASRLVGVPVRSVTTAAFVICSICAAITGILLASVVGSGQATGGDGYTLQAFAAAFLGTAVMREGQFHILGTVVGVVTVATGFNGLAIIGVPAFAQFLFQGLVLIAAVSFSTVARKLTRAG</sequence>
<comment type="subcellular location">
    <subcellularLocation>
        <location evidence="1">Cell membrane</location>
        <topology evidence="1">Multi-pass membrane protein</topology>
    </subcellularLocation>
</comment>
<evidence type="ECO:0000256" key="5">
    <source>
        <dbReference type="ARBA" id="ARBA00022692"/>
    </source>
</evidence>
<feature type="transmembrane region" description="Helical" evidence="9">
    <location>
        <begin position="30"/>
        <end position="52"/>
    </location>
</feature>
<feature type="transmembrane region" description="Helical" evidence="9">
    <location>
        <begin position="185"/>
        <end position="204"/>
    </location>
</feature>
<name>A0A2V1HRE8_9MICO</name>
<feature type="transmembrane region" description="Helical" evidence="9">
    <location>
        <begin position="95"/>
        <end position="125"/>
    </location>
</feature>
<feature type="transmembrane region" description="Helical" evidence="9">
    <location>
        <begin position="137"/>
        <end position="155"/>
    </location>
</feature>
<evidence type="ECO:0000256" key="4">
    <source>
        <dbReference type="ARBA" id="ARBA00022519"/>
    </source>
</evidence>
<keyword evidence="2" id="KW-0813">Transport</keyword>
<keyword evidence="6 9" id="KW-1133">Transmembrane helix</keyword>
<dbReference type="GO" id="GO:0022857">
    <property type="term" value="F:transmembrane transporter activity"/>
    <property type="evidence" value="ECO:0007669"/>
    <property type="project" value="InterPro"/>
</dbReference>
<keyword evidence="4" id="KW-0997">Cell inner membrane</keyword>
<keyword evidence="7 9" id="KW-0472">Membrane</keyword>
<accession>A0A2V1HRE8</accession>
<dbReference type="OrthoDB" id="9808136at2"/>
<comment type="caution">
    <text evidence="10">The sequence shown here is derived from an EMBL/GenBank/DDBJ whole genome shotgun (WGS) entry which is preliminary data.</text>
</comment>
<dbReference type="AlphaFoldDB" id="A0A2V1HRE8"/>
<dbReference type="PANTHER" id="PTHR32196">
    <property type="entry name" value="ABC TRANSPORTER PERMEASE PROTEIN YPHD-RELATED-RELATED"/>
    <property type="match status" value="1"/>
</dbReference>
<feature type="transmembrane region" description="Helical" evidence="9">
    <location>
        <begin position="261"/>
        <end position="277"/>
    </location>
</feature>
<evidence type="ECO:0000313" key="10">
    <source>
        <dbReference type="EMBL" id="PVZ95196.1"/>
    </source>
</evidence>
<gene>
    <name evidence="10" type="ORF">DDQ50_01310</name>
</gene>
<evidence type="ECO:0000256" key="6">
    <source>
        <dbReference type="ARBA" id="ARBA00022989"/>
    </source>
</evidence>
<evidence type="ECO:0000313" key="11">
    <source>
        <dbReference type="Proteomes" id="UP000244893"/>
    </source>
</evidence>
<evidence type="ECO:0000256" key="3">
    <source>
        <dbReference type="ARBA" id="ARBA00022475"/>
    </source>
</evidence>
<dbReference type="Proteomes" id="UP000244893">
    <property type="component" value="Unassembled WGS sequence"/>
</dbReference>
<feature type="transmembrane region" description="Helical" evidence="9">
    <location>
        <begin position="284"/>
        <end position="306"/>
    </location>
</feature>
<proteinExistence type="predicted"/>
<evidence type="ECO:0000256" key="9">
    <source>
        <dbReference type="SAM" id="Phobius"/>
    </source>
</evidence>
<evidence type="ECO:0000256" key="2">
    <source>
        <dbReference type="ARBA" id="ARBA00022448"/>
    </source>
</evidence>
<organism evidence="10 11">
    <name type="scientific">Amnibacterium flavum</name>
    <dbReference type="NCBI Taxonomy" id="2173173"/>
    <lineage>
        <taxon>Bacteria</taxon>
        <taxon>Bacillati</taxon>
        <taxon>Actinomycetota</taxon>
        <taxon>Actinomycetes</taxon>
        <taxon>Micrococcales</taxon>
        <taxon>Microbacteriaceae</taxon>
        <taxon>Amnibacterium</taxon>
    </lineage>
</organism>
<dbReference type="GO" id="GO:0005886">
    <property type="term" value="C:plasma membrane"/>
    <property type="evidence" value="ECO:0007669"/>
    <property type="project" value="UniProtKB-SubCell"/>
</dbReference>
<dbReference type="CDD" id="cd06579">
    <property type="entry name" value="TM_PBP1_transp_AraH_like"/>
    <property type="match status" value="1"/>
</dbReference>
<reference evidence="10 11" key="1">
    <citation type="submission" date="2018-05" db="EMBL/GenBank/DDBJ databases">
        <title>Amnibacterium sp. M8JJ-5, whole genome shotgun sequence.</title>
        <authorList>
            <person name="Tuo L."/>
        </authorList>
    </citation>
    <scope>NUCLEOTIDE SEQUENCE [LARGE SCALE GENOMIC DNA]</scope>
    <source>
        <strain evidence="10 11">M8JJ-5</strain>
    </source>
</reference>
<feature type="transmembrane region" description="Helical" evidence="9">
    <location>
        <begin position="225"/>
        <end position="249"/>
    </location>
</feature>
<feature type="transmembrane region" description="Helical" evidence="9">
    <location>
        <begin position="312"/>
        <end position="329"/>
    </location>
</feature>
<keyword evidence="5 9" id="KW-0812">Transmembrane</keyword>